<name>H3NHD7_9LACT</name>
<dbReference type="AlphaFoldDB" id="H3NHD7"/>
<comment type="caution">
    <text evidence="1">The sequence shown here is derived from an EMBL/GenBank/DDBJ whole genome shotgun (WGS) entry which is preliminary data.</text>
</comment>
<dbReference type="EMBL" id="AGEG01000002">
    <property type="protein sequence ID" value="EHR38192.1"/>
    <property type="molecule type" value="Genomic_DNA"/>
</dbReference>
<evidence type="ECO:0000313" key="2">
    <source>
        <dbReference type="Proteomes" id="UP000006190"/>
    </source>
</evidence>
<dbReference type="HOGENOM" id="CLU_3080032_0_0_9"/>
<dbReference type="Proteomes" id="UP000006190">
    <property type="component" value="Unassembled WGS sequence"/>
</dbReference>
<evidence type="ECO:0000313" key="1">
    <source>
        <dbReference type="EMBL" id="EHR38192.1"/>
    </source>
</evidence>
<reference evidence="1 2" key="1">
    <citation type="submission" date="2012-01" db="EMBL/GenBank/DDBJ databases">
        <title>The Genome Sequence of Facklamia languida CCUG 37842.</title>
        <authorList>
            <consortium name="The Broad Institute Genome Sequencing Platform"/>
            <person name="Earl A."/>
            <person name="Ward D."/>
            <person name="Feldgarden M."/>
            <person name="Gevers D."/>
            <person name="Huys G."/>
            <person name="Young S.K."/>
            <person name="Zeng Q."/>
            <person name="Gargeya S."/>
            <person name="Fitzgerald M."/>
            <person name="Haas B."/>
            <person name="Abouelleil A."/>
            <person name="Alvarado L."/>
            <person name="Arachchi H.M."/>
            <person name="Berlin A."/>
            <person name="Chapman S.B."/>
            <person name="Gearin G."/>
            <person name="Goldberg J."/>
            <person name="Griggs A."/>
            <person name="Gujja S."/>
            <person name="Hansen M."/>
            <person name="Heiman D."/>
            <person name="Howarth C."/>
            <person name="Larimer J."/>
            <person name="Lui A."/>
            <person name="MacDonald P.J.P."/>
            <person name="McCowen C."/>
            <person name="Montmayeur A."/>
            <person name="Murphy C."/>
            <person name="Neiman D."/>
            <person name="Pearson M."/>
            <person name="Priest M."/>
            <person name="Roberts A."/>
            <person name="Saif S."/>
            <person name="Shea T."/>
            <person name="Sisk P."/>
            <person name="Stolte C."/>
            <person name="Sykes S."/>
            <person name="Wortman J."/>
            <person name="Nusbaum C."/>
            <person name="Birren B."/>
        </authorList>
    </citation>
    <scope>NUCLEOTIDE SEQUENCE [LARGE SCALE GENOMIC DNA]</scope>
    <source>
        <strain evidence="1 2">CCUG 37842</strain>
    </source>
</reference>
<keyword evidence="2" id="KW-1185">Reference proteome</keyword>
<gene>
    <name evidence="1" type="ORF">HMPREF9708_00276</name>
</gene>
<protein>
    <submittedName>
        <fullName evidence="1">Uncharacterized protein</fullName>
    </submittedName>
</protein>
<accession>H3NHD7</accession>
<dbReference type="PATRIC" id="fig|883113.3.peg.280"/>
<organism evidence="1 2">
    <name type="scientific">Facklamia languida CCUG 37842</name>
    <dbReference type="NCBI Taxonomy" id="883113"/>
    <lineage>
        <taxon>Bacteria</taxon>
        <taxon>Bacillati</taxon>
        <taxon>Bacillota</taxon>
        <taxon>Bacilli</taxon>
        <taxon>Lactobacillales</taxon>
        <taxon>Aerococcaceae</taxon>
        <taxon>Facklamia</taxon>
    </lineage>
</organism>
<dbReference type="RefSeq" id="WP_006308168.1">
    <property type="nucleotide sequence ID" value="NZ_JH601133.1"/>
</dbReference>
<sequence>MKFFNNLMKNKPSNRNAFAYKENMNALYPKIYRFTYPEAAIVLPKKANNTKY</sequence>
<proteinExistence type="predicted"/>